<accession>A0A9X1TGR1</accession>
<dbReference type="RefSeq" id="WP_234605495.1">
    <property type="nucleotide sequence ID" value="NZ_CP094997.1"/>
</dbReference>
<name>A0A9X1TGR1_9BACT</name>
<evidence type="ECO:0000313" key="2">
    <source>
        <dbReference type="Proteomes" id="UP001139000"/>
    </source>
</evidence>
<proteinExistence type="predicted"/>
<reference evidence="1" key="1">
    <citation type="submission" date="2021-12" db="EMBL/GenBank/DDBJ databases">
        <title>Novel species in genus Dyadobacter.</title>
        <authorList>
            <person name="Ma C."/>
        </authorList>
    </citation>
    <scope>NUCLEOTIDE SEQUENCE</scope>
    <source>
        <strain evidence="1">LJ419</strain>
    </source>
</reference>
<dbReference type="EMBL" id="JAJTTC010000007">
    <property type="protein sequence ID" value="MCF0064377.1"/>
    <property type="molecule type" value="Genomic_DNA"/>
</dbReference>
<dbReference type="Proteomes" id="UP001139000">
    <property type="component" value="Unassembled WGS sequence"/>
</dbReference>
<organism evidence="1 2">
    <name type="scientific">Dyadobacter chenwenxiniae</name>
    <dbReference type="NCBI Taxonomy" id="2906456"/>
    <lineage>
        <taxon>Bacteria</taxon>
        <taxon>Pseudomonadati</taxon>
        <taxon>Bacteroidota</taxon>
        <taxon>Cytophagia</taxon>
        <taxon>Cytophagales</taxon>
        <taxon>Spirosomataceae</taxon>
        <taxon>Dyadobacter</taxon>
    </lineage>
</organism>
<evidence type="ECO:0000313" key="1">
    <source>
        <dbReference type="EMBL" id="MCF0064377.1"/>
    </source>
</evidence>
<protein>
    <submittedName>
        <fullName evidence="1">Uncharacterized protein</fullName>
    </submittedName>
</protein>
<sequence length="181" mass="20298">MKRLLSIALLGLLLYNTFGLAVAVLCFDQEFATAKKSENTLIHEVLAIPAPSLPYTTSWENEEGTVGLIKKDGEFYNVVHQKIENDTLFITLQSNTSARERFFELAGSMNDLSDSDKSKKSSSQRALKLLNDLVKSYLPIESRSELACHFIRLTNLVSFQDFAISFRSSPRSFESPPPELS</sequence>
<gene>
    <name evidence="1" type="ORF">LXM26_22870</name>
</gene>
<comment type="caution">
    <text evidence="1">The sequence shown here is derived from an EMBL/GenBank/DDBJ whole genome shotgun (WGS) entry which is preliminary data.</text>
</comment>
<keyword evidence="2" id="KW-1185">Reference proteome</keyword>
<dbReference type="AlphaFoldDB" id="A0A9X1TGR1"/>